<protein>
    <submittedName>
        <fullName evidence="1">Uncharacterized protein</fullName>
    </submittedName>
</protein>
<accession>A0A521FTU3</accession>
<proteinExistence type="predicted"/>
<reference evidence="1 2" key="1">
    <citation type="submission" date="2017-05" db="EMBL/GenBank/DDBJ databases">
        <authorList>
            <person name="Varghese N."/>
            <person name="Submissions S."/>
        </authorList>
    </citation>
    <scope>NUCLEOTIDE SEQUENCE [LARGE SCALE GENOMIC DNA]</scope>
    <source>
        <strain evidence="1 2">DSM 19036</strain>
    </source>
</reference>
<sequence>MERRRKESDHCVLEADRNNYGAVLNVCDGYLIIKQAIIQDGKPVQLSIRKERAKKRIVMPVSHVGLAPLLNLNRLKVSLPNASPAV</sequence>
<gene>
    <name evidence="1" type="ORF">SAMN06265348_12412</name>
</gene>
<organism evidence="1 2">
    <name type="scientific">Pedobacter westerhofensis</name>
    <dbReference type="NCBI Taxonomy" id="425512"/>
    <lineage>
        <taxon>Bacteria</taxon>
        <taxon>Pseudomonadati</taxon>
        <taxon>Bacteroidota</taxon>
        <taxon>Sphingobacteriia</taxon>
        <taxon>Sphingobacteriales</taxon>
        <taxon>Sphingobacteriaceae</taxon>
        <taxon>Pedobacter</taxon>
    </lineage>
</organism>
<dbReference type="Proteomes" id="UP000320300">
    <property type="component" value="Unassembled WGS sequence"/>
</dbReference>
<dbReference type="AlphaFoldDB" id="A0A521FTU3"/>
<evidence type="ECO:0000313" key="1">
    <source>
        <dbReference type="EMBL" id="SMO99619.1"/>
    </source>
</evidence>
<name>A0A521FTU3_9SPHI</name>
<evidence type="ECO:0000313" key="2">
    <source>
        <dbReference type="Proteomes" id="UP000320300"/>
    </source>
</evidence>
<dbReference type="EMBL" id="FXTN01000024">
    <property type="protein sequence ID" value="SMO99619.1"/>
    <property type="molecule type" value="Genomic_DNA"/>
</dbReference>
<keyword evidence="2" id="KW-1185">Reference proteome</keyword>